<organism evidence="2 3">
    <name type="scientific">Cellulomonas biazotea</name>
    <dbReference type="NCBI Taxonomy" id="1709"/>
    <lineage>
        <taxon>Bacteria</taxon>
        <taxon>Bacillati</taxon>
        <taxon>Actinomycetota</taxon>
        <taxon>Actinomycetes</taxon>
        <taxon>Micrococcales</taxon>
        <taxon>Cellulomonadaceae</taxon>
        <taxon>Cellulomonas</taxon>
    </lineage>
</organism>
<proteinExistence type="predicted"/>
<evidence type="ECO:0000313" key="3">
    <source>
        <dbReference type="Proteomes" id="UP000289954"/>
    </source>
</evidence>
<evidence type="ECO:0000256" key="1">
    <source>
        <dbReference type="SAM" id="MobiDB-lite"/>
    </source>
</evidence>
<dbReference type="Proteomes" id="UP000289954">
    <property type="component" value="Unassembled WGS sequence"/>
</dbReference>
<dbReference type="AlphaFoldDB" id="A0A402DNP1"/>
<protein>
    <submittedName>
        <fullName evidence="2">Uncharacterized protein</fullName>
    </submittedName>
</protein>
<sequence length="101" mass="10646">MTRAVGITPARVARGVRPLLPSRIVTQWSQPQAPTPEGVGALPRASSAPTSPLPVRQPGNRVRLRVRVPAEVLAAAEEGLCGLDDARRPTLADDAPPPVTF</sequence>
<comment type="caution">
    <text evidence="2">The sequence shown here is derived from an EMBL/GenBank/DDBJ whole genome shotgun (WGS) entry which is preliminary data.</text>
</comment>
<accession>A0A402DNP1</accession>
<name>A0A402DNP1_9CELL</name>
<keyword evidence="3" id="KW-1185">Reference proteome</keyword>
<dbReference type="EMBL" id="BIMR01000042">
    <property type="protein sequence ID" value="GCE75745.1"/>
    <property type="molecule type" value="Genomic_DNA"/>
</dbReference>
<feature type="region of interest" description="Disordered" evidence="1">
    <location>
        <begin position="29"/>
        <end position="58"/>
    </location>
</feature>
<reference evidence="2 3" key="1">
    <citation type="submission" date="2019-01" db="EMBL/GenBank/DDBJ databases">
        <title>Draft genome sequence of Cellulomonas takizawaensis strain TKZ-21.</title>
        <authorList>
            <person name="Yamamura H."/>
            <person name="Hayashi T."/>
            <person name="Hamada M."/>
            <person name="Serisawa Y."/>
            <person name="Matsuyama K."/>
            <person name="Nakagawa Y."/>
            <person name="Otoguro M."/>
            <person name="Yanagida F."/>
            <person name="Hayakawa M."/>
        </authorList>
    </citation>
    <scope>NUCLEOTIDE SEQUENCE [LARGE SCALE GENOMIC DNA]</scope>
    <source>
        <strain evidence="2 3">NBRC12680</strain>
    </source>
</reference>
<gene>
    <name evidence="2" type="ORF">CBZ_08010</name>
</gene>
<evidence type="ECO:0000313" key="2">
    <source>
        <dbReference type="EMBL" id="GCE75745.1"/>
    </source>
</evidence>